<keyword evidence="4" id="KW-1185">Reference proteome</keyword>
<name>J3NHV4_GAET3</name>
<evidence type="ECO:0000256" key="1">
    <source>
        <dbReference type="SAM" id="MobiDB-lite"/>
    </source>
</evidence>
<feature type="compositionally biased region" description="Polar residues" evidence="1">
    <location>
        <begin position="87"/>
        <end position="99"/>
    </location>
</feature>
<protein>
    <submittedName>
        <fullName evidence="2 3">Uncharacterized protein</fullName>
    </submittedName>
</protein>
<reference evidence="3" key="4">
    <citation type="journal article" date="2015" name="G3 (Bethesda)">
        <title>Genome sequences of three phytopathogenic species of the Magnaporthaceae family of fungi.</title>
        <authorList>
            <person name="Okagaki L.H."/>
            <person name="Nunes C.C."/>
            <person name="Sailsbery J."/>
            <person name="Clay B."/>
            <person name="Brown D."/>
            <person name="John T."/>
            <person name="Oh Y."/>
            <person name="Young N."/>
            <person name="Fitzgerald M."/>
            <person name="Haas B.J."/>
            <person name="Zeng Q."/>
            <person name="Young S."/>
            <person name="Adiconis X."/>
            <person name="Fan L."/>
            <person name="Levin J.Z."/>
            <person name="Mitchell T.K."/>
            <person name="Okubara P.A."/>
            <person name="Farman M.L."/>
            <person name="Kohn L.M."/>
            <person name="Birren B."/>
            <person name="Ma L.-J."/>
            <person name="Dean R.A."/>
        </authorList>
    </citation>
    <scope>NUCLEOTIDE SEQUENCE</scope>
    <source>
        <strain evidence="3">R3-111a-1</strain>
    </source>
</reference>
<evidence type="ECO:0000313" key="2">
    <source>
        <dbReference type="EMBL" id="EJT80847.1"/>
    </source>
</evidence>
<dbReference type="HOGENOM" id="CLU_1875554_0_0_1"/>
<feature type="region of interest" description="Disordered" evidence="1">
    <location>
        <begin position="1"/>
        <end position="35"/>
    </location>
</feature>
<dbReference type="AlphaFoldDB" id="J3NHV4"/>
<accession>J3NHV4</accession>
<reference evidence="4" key="1">
    <citation type="submission" date="2010-07" db="EMBL/GenBank/DDBJ databases">
        <title>The genome sequence of Gaeumannomyces graminis var. tritici strain R3-111a-1.</title>
        <authorList>
            <consortium name="The Broad Institute Genome Sequencing Platform"/>
            <person name="Ma L.-J."/>
            <person name="Dead R."/>
            <person name="Young S."/>
            <person name="Zeng Q."/>
            <person name="Koehrsen M."/>
            <person name="Alvarado L."/>
            <person name="Berlin A."/>
            <person name="Chapman S.B."/>
            <person name="Chen Z."/>
            <person name="Freedman E."/>
            <person name="Gellesch M."/>
            <person name="Goldberg J."/>
            <person name="Griggs A."/>
            <person name="Gujja S."/>
            <person name="Heilman E.R."/>
            <person name="Heiman D."/>
            <person name="Hepburn T."/>
            <person name="Howarth C."/>
            <person name="Jen D."/>
            <person name="Larson L."/>
            <person name="Mehta T."/>
            <person name="Neiman D."/>
            <person name="Pearson M."/>
            <person name="Roberts A."/>
            <person name="Saif S."/>
            <person name="Shea T."/>
            <person name="Shenoy N."/>
            <person name="Sisk P."/>
            <person name="Stolte C."/>
            <person name="Sykes S."/>
            <person name="Walk T."/>
            <person name="White J."/>
            <person name="Yandava C."/>
            <person name="Haas B."/>
            <person name="Nusbaum C."/>
            <person name="Birren B."/>
        </authorList>
    </citation>
    <scope>NUCLEOTIDE SEQUENCE [LARGE SCALE GENOMIC DNA]</scope>
    <source>
        <strain evidence="4">R3-111a-1</strain>
    </source>
</reference>
<dbReference type="GeneID" id="20341298"/>
<dbReference type="Proteomes" id="UP000006039">
    <property type="component" value="Unassembled WGS sequence"/>
</dbReference>
<reference evidence="2" key="3">
    <citation type="submission" date="2010-09" db="EMBL/GenBank/DDBJ databases">
        <title>Annotation of Gaeumannomyces graminis var. tritici R3-111a-1.</title>
        <authorList>
            <consortium name="The Broad Institute Genome Sequencing Platform"/>
            <person name="Ma L.-J."/>
            <person name="Dead R."/>
            <person name="Young S.K."/>
            <person name="Zeng Q."/>
            <person name="Gargeya S."/>
            <person name="Fitzgerald M."/>
            <person name="Haas B."/>
            <person name="Abouelleil A."/>
            <person name="Alvarado L."/>
            <person name="Arachchi H.M."/>
            <person name="Berlin A."/>
            <person name="Brown A."/>
            <person name="Chapman S.B."/>
            <person name="Chen Z."/>
            <person name="Dunbar C."/>
            <person name="Freedman E."/>
            <person name="Gearin G."/>
            <person name="Gellesch M."/>
            <person name="Goldberg J."/>
            <person name="Griggs A."/>
            <person name="Gujja S."/>
            <person name="Heiman D."/>
            <person name="Howarth C."/>
            <person name="Larson L."/>
            <person name="Lui A."/>
            <person name="MacDonald P.J.P."/>
            <person name="Mehta T."/>
            <person name="Montmayeur A."/>
            <person name="Murphy C."/>
            <person name="Neiman D."/>
            <person name="Pearson M."/>
            <person name="Priest M."/>
            <person name="Roberts A."/>
            <person name="Saif S."/>
            <person name="Shea T."/>
            <person name="Shenoy N."/>
            <person name="Sisk P."/>
            <person name="Stolte C."/>
            <person name="Sykes S."/>
            <person name="Yandava C."/>
            <person name="Wortman J."/>
            <person name="Nusbaum C."/>
            <person name="Birren B."/>
        </authorList>
    </citation>
    <scope>NUCLEOTIDE SEQUENCE</scope>
    <source>
        <strain evidence="2">R3-111a-1</strain>
    </source>
</reference>
<feature type="region of interest" description="Disordered" evidence="1">
    <location>
        <begin position="69"/>
        <end position="136"/>
    </location>
</feature>
<reference evidence="2" key="2">
    <citation type="submission" date="2010-07" db="EMBL/GenBank/DDBJ databases">
        <authorList>
            <consortium name="The Broad Institute Genome Sequencing Platform"/>
            <consortium name="Broad Institute Genome Sequencing Center for Infectious Disease"/>
            <person name="Ma L.-J."/>
            <person name="Dead R."/>
            <person name="Young S."/>
            <person name="Zeng Q."/>
            <person name="Koehrsen M."/>
            <person name="Alvarado L."/>
            <person name="Berlin A."/>
            <person name="Chapman S.B."/>
            <person name="Chen Z."/>
            <person name="Freedman E."/>
            <person name="Gellesch M."/>
            <person name="Goldberg J."/>
            <person name="Griggs A."/>
            <person name="Gujja S."/>
            <person name="Heilman E.R."/>
            <person name="Heiman D."/>
            <person name="Hepburn T."/>
            <person name="Howarth C."/>
            <person name="Jen D."/>
            <person name="Larson L."/>
            <person name="Mehta T."/>
            <person name="Neiman D."/>
            <person name="Pearson M."/>
            <person name="Roberts A."/>
            <person name="Saif S."/>
            <person name="Shea T."/>
            <person name="Shenoy N."/>
            <person name="Sisk P."/>
            <person name="Stolte C."/>
            <person name="Sykes S."/>
            <person name="Walk T."/>
            <person name="White J."/>
            <person name="Yandava C."/>
            <person name="Haas B."/>
            <person name="Nusbaum C."/>
            <person name="Birren B."/>
        </authorList>
    </citation>
    <scope>NUCLEOTIDE SEQUENCE</scope>
    <source>
        <strain evidence="2">R3-111a-1</strain>
    </source>
</reference>
<dbReference type="OrthoDB" id="10546726at2759"/>
<evidence type="ECO:0000313" key="3">
    <source>
        <dbReference type="EnsemblFungi" id="EJT80847"/>
    </source>
</evidence>
<dbReference type="EMBL" id="GL385395">
    <property type="protein sequence ID" value="EJT80847.1"/>
    <property type="molecule type" value="Genomic_DNA"/>
</dbReference>
<dbReference type="VEuPathDB" id="FungiDB:GGTG_00840"/>
<feature type="compositionally biased region" description="Basic and acidic residues" evidence="1">
    <location>
        <begin position="1"/>
        <end position="13"/>
    </location>
</feature>
<organism evidence="2">
    <name type="scientific">Gaeumannomyces tritici (strain R3-111a-1)</name>
    <name type="common">Wheat and barley take-all root rot fungus</name>
    <name type="synonym">Gaeumannomyces graminis var. tritici</name>
    <dbReference type="NCBI Taxonomy" id="644352"/>
    <lineage>
        <taxon>Eukaryota</taxon>
        <taxon>Fungi</taxon>
        <taxon>Dikarya</taxon>
        <taxon>Ascomycota</taxon>
        <taxon>Pezizomycotina</taxon>
        <taxon>Sordariomycetes</taxon>
        <taxon>Sordariomycetidae</taxon>
        <taxon>Magnaporthales</taxon>
        <taxon>Magnaporthaceae</taxon>
        <taxon>Gaeumannomyces</taxon>
    </lineage>
</organism>
<sequence>MADKRGHQHEDILGNKGRSPHGGVEKQNNITHPAGVEEILEWIDRISENSTKAGAEHDHEDELVPFPSASLNLNLTPDAGAGPRGLTTPQSTVAPSTPSLRIDTRRFGMVSPKDYKPPCGTWSENGQYKRDTSESA</sequence>
<dbReference type="eggNOG" id="ENOG502RNC1">
    <property type="taxonomic scope" value="Eukaryota"/>
</dbReference>
<gene>
    <name evidence="3" type="primary">20341298</name>
    <name evidence="2" type="ORF">GGTG_00840</name>
</gene>
<reference evidence="3" key="5">
    <citation type="submission" date="2018-04" db="UniProtKB">
        <authorList>
            <consortium name="EnsemblFungi"/>
        </authorList>
    </citation>
    <scope>IDENTIFICATION</scope>
    <source>
        <strain evidence="3">R3-111a-1</strain>
    </source>
</reference>
<dbReference type="RefSeq" id="XP_009216856.1">
    <property type="nucleotide sequence ID" value="XM_009218592.1"/>
</dbReference>
<evidence type="ECO:0000313" key="4">
    <source>
        <dbReference type="Proteomes" id="UP000006039"/>
    </source>
</evidence>
<dbReference type="EnsemblFungi" id="EJT80847">
    <property type="protein sequence ID" value="EJT80847"/>
    <property type="gene ID" value="GGTG_00840"/>
</dbReference>
<feature type="compositionally biased region" description="Basic and acidic residues" evidence="1">
    <location>
        <begin position="127"/>
        <end position="136"/>
    </location>
</feature>
<proteinExistence type="predicted"/>